<proteinExistence type="predicted"/>
<evidence type="ECO:0000313" key="2">
    <source>
        <dbReference type="Proteomes" id="UP001634394"/>
    </source>
</evidence>
<name>A0ABD3W1F2_SINWO</name>
<keyword evidence="2" id="KW-1185">Reference proteome</keyword>
<dbReference type="Proteomes" id="UP001634394">
    <property type="component" value="Unassembled WGS sequence"/>
</dbReference>
<protein>
    <submittedName>
        <fullName evidence="1">Uncharacterized protein</fullName>
    </submittedName>
</protein>
<dbReference type="AlphaFoldDB" id="A0ABD3W1F2"/>
<reference evidence="1 2" key="1">
    <citation type="submission" date="2024-11" db="EMBL/GenBank/DDBJ databases">
        <title>Chromosome-level genome assembly of the freshwater bivalve Anodonta woodiana.</title>
        <authorList>
            <person name="Chen X."/>
        </authorList>
    </citation>
    <scope>NUCLEOTIDE SEQUENCE [LARGE SCALE GENOMIC DNA]</scope>
    <source>
        <strain evidence="1">MN2024</strain>
        <tissue evidence="1">Gills</tissue>
    </source>
</reference>
<accession>A0ABD3W1F2</accession>
<dbReference type="PANTHER" id="PTHR46880">
    <property type="entry name" value="RAS-ASSOCIATING DOMAIN-CONTAINING PROTEIN"/>
    <property type="match status" value="1"/>
</dbReference>
<sequence>MKTIMNAIHTRWLSHLNAITSLRDTYESVLVDLENATASGTDKVRIRSGPSATGLLKKLKNAATIRVVHFLCDALKPVSQLALAFERNDVELSTIHPQLQSTLITLGRLKEKEGVNTTKSSELIKKINITWKRNELESVHTA</sequence>
<evidence type="ECO:0000313" key="1">
    <source>
        <dbReference type="EMBL" id="KAL3867390.1"/>
    </source>
</evidence>
<gene>
    <name evidence="1" type="ORF">ACJMK2_044596</name>
</gene>
<comment type="caution">
    <text evidence="1">The sequence shown here is derived from an EMBL/GenBank/DDBJ whole genome shotgun (WGS) entry which is preliminary data.</text>
</comment>
<dbReference type="PANTHER" id="PTHR46880:SF5">
    <property type="entry name" value="DUF4371 DOMAIN-CONTAINING PROTEIN"/>
    <property type="match status" value="1"/>
</dbReference>
<organism evidence="1 2">
    <name type="scientific">Sinanodonta woodiana</name>
    <name type="common">Chinese pond mussel</name>
    <name type="synonym">Anodonta woodiana</name>
    <dbReference type="NCBI Taxonomy" id="1069815"/>
    <lineage>
        <taxon>Eukaryota</taxon>
        <taxon>Metazoa</taxon>
        <taxon>Spiralia</taxon>
        <taxon>Lophotrochozoa</taxon>
        <taxon>Mollusca</taxon>
        <taxon>Bivalvia</taxon>
        <taxon>Autobranchia</taxon>
        <taxon>Heteroconchia</taxon>
        <taxon>Palaeoheterodonta</taxon>
        <taxon>Unionida</taxon>
        <taxon>Unionoidea</taxon>
        <taxon>Unionidae</taxon>
        <taxon>Unioninae</taxon>
        <taxon>Sinanodonta</taxon>
    </lineage>
</organism>
<dbReference type="EMBL" id="JBJQND010000009">
    <property type="protein sequence ID" value="KAL3867390.1"/>
    <property type="molecule type" value="Genomic_DNA"/>
</dbReference>